<dbReference type="GO" id="GO:0003677">
    <property type="term" value="F:DNA binding"/>
    <property type="evidence" value="ECO:0007669"/>
    <property type="project" value="InterPro"/>
</dbReference>
<proteinExistence type="inferred from homology"/>
<dbReference type="Gene3D" id="1.10.150.670">
    <property type="entry name" value="Crossover junction endonuclease EME1, DNA-binding domain"/>
    <property type="match status" value="1"/>
</dbReference>
<evidence type="ECO:0000256" key="1">
    <source>
        <dbReference type="ARBA" id="ARBA00001946"/>
    </source>
</evidence>
<evidence type="ECO:0000313" key="12">
    <source>
        <dbReference type="EMBL" id="QHT20665.1"/>
    </source>
</evidence>
<dbReference type="Pfam" id="PF21292">
    <property type="entry name" value="EME1-MUS81_C"/>
    <property type="match status" value="1"/>
</dbReference>
<dbReference type="GO" id="GO:0000727">
    <property type="term" value="P:double-strand break repair via break-induced replication"/>
    <property type="evidence" value="ECO:0007669"/>
    <property type="project" value="TreeGrafter"/>
</dbReference>
<dbReference type="InterPro" id="IPR042530">
    <property type="entry name" value="EME1/EME2_C"/>
</dbReference>
<evidence type="ECO:0000256" key="5">
    <source>
        <dbReference type="ARBA" id="ARBA00022759"/>
    </source>
</evidence>
<dbReference type="GO" id="GO:0000712">
    <property type="term" value="P:resolution of meiotic recombination intermediates"/>
    <property type="evidence" value="ECO:0007669"/>
    <property type="project" value="TreeGrafter"/>
</dbReference>
<keyword evidence="5" id="KW-0255">Endonuclease</keyword>
<name>A0A6C0DZS2_9ZZZZ</name>
<evidence type="ECO:0000256" key="3">
    <source>
        <dbReference type="ARBA" id="ARBA00022722"/>
    </source>
</evidence>
<dbReference type="InterPro" id="IPR011335">
    <property type="entry name" value="Restrct_endonuc-II-like"/>
</dbReference>
<comment type="cofactor">
    <cofactor evidence="1">
        <name>Mg(2+)</name>
        <dbReference type="ChEBI" id="CHEBI:18420"/>
    </cofactor>
</comment>
<organism evidence="12">
    <name type="scientific">viral metagenome</name>
    <dbReference type="NCBI Taxonomy" id="1070528"/>
    <lineage>
        <taxon>unclassified sequences</taxon>
        <taxon>metagenomes</taxon>
        <taxon>organismal metagenomes</taxon>
    </lineage>
</organism>
<keyword evidence="9" id="KW-0233">DNA recombination</keyword>
<dbReference type="GO" id="GO:0046872">
    <property type="term" value="F:metal ion binding"/>
    <property type="evidence" value="ECO:0007669"/>
    <property type="project" value="UniProtKB-KW"/>
</dbReference>
<accession>A0A6C0DZS2</accession>
<dbReference type="GO" id="GO:0048476">
    <property type="term" value="C:Holliday junction resolvase complex"/>
    <property type="evidence" value="ECO:0007669"/>
    <property type="project" value="TreeGrafter"/>
</dbReference>
<sequence>MLLIDFREREFINNLAKYVEIKSEEEMHVKIKNINIVCKILSLPIGDFIIENDNTPCLIIERKTLTDLSASIIDGRFREQKARLLDSIKDPNKILYVIENNMGKISISNDIMESAMINLIFKHNYKMLRTGSNDDTFNNVLLLYKKIQGNEFSDENIKDTCKMITKGNKLKQYIFINQLCLIPGVSESIAKVINDKYMTMSNLISEWNKIENIKDKEKMLVDLQITDKRKIGKALSKKIYDAHFN</sequence>
<evidence type="ECO:0000256" key="8">
    <source>
        <dbReference type="ARBA" id="ARBA00022842"/>
    </source>
</evidence>
<dbReference type="AlphaFoldDB" id="A0A6C0DZS2"/>
<keyword evidence="3" id="KW-0540">Nuclease</keyword>
<keyword evidence="6" id="KW-0227">DNA damage</keyword>
<evidence type="ECO:0000256" key="6">
    <source>
        <dbReference type="ARBA" id="ARBA00022763"/>
    </source>
</evidence>
<keyword evidence="4" id="KW-0479">Metal-binding</keyword>
<keyword evidence="8" id="KW-0460">Magnesium</keyword>
<feature type="domain" description="ERCC4" evidence="11">
    <location>
        <begin position="1"/>
        <end position="102"/>
    </location>
</feature>
<evidence type="ECO:0000256" key="9">
    <source>
        <dbReference type="ARBA" id="ARBA00023172"/>
    </source>
</evidence>
<dbReference type="GO" id="GO:0008821">
    <property type="term" value="F:crossover junction DNA endonuclease activity"/>
    <property type="evidence" value="ECO:0007669"/>
    <property type="project" value="InterPro"/>
</dbReference>
<dbReference type="Gene3D" id="3.40.50.10130">
    <property type="match status" value="1"/>
</dbReference>
<dbReference type="GO" id="GO:0031573">
    <property type="term" value="P:mitotic intra-S DNA damage checkpoint signaling"/>
    <property type="evidence" value="ECO:0007669"/>
    <property type="project" value="TreeGrafter"/>
</dbReference>
<dbReference type="Pfam" id="PF02732">
    <property type="entry name" value="ERCC4"/>
    <property type="match status" value="1"/>
</dbReference>
<evidence type="ECO:0000256" key="4">
    <source>
        <dbReference type="ARBA" id="ARBA00022723"/>
    </source>
</evidence>
<evidence type="ECO:0000256" key="2">
    <source>
        <dbReference type="ARBA" id="ARBA00010015"/>
    </source>
</evidence>
<keyword evidence="10" id="KW-0234">DNA repair</keyword>
<dbReference type="SUPFAM" id="SSF52980">
    <property type="entry name" value="Restriction endonuclease-like"/>
    <property type="match status" value="1"/>
</dbReference>
<dbReference type="GO" id="GO:0006308">
    <property type="term" value="P:DNA catabolic process"/>
    <property type="evidence" value="ECO:0007669"/>
    <property type="project" value="InterPro"/>
</dbReference>
<evidence type="ECO:0000256" key="10">
    <source>
        <dbReference type="ARBA" id="ARBA00023204"/>
    </source>
</evidence>
<dbReference type="InterPro" id="IPR006166">
    <property type="entry name" value="ERCC4_domain"/>
</dbReference>
<keyword evidence="7" id="KW-0378">Hydrolase</keyword>
<evidence type="ECO:0000259" key="11">
    <source>
        <dbReference type="SMART" id="SM00891"/>
    </source>
</evidence>
<dbReference type="PANTHER" id="PTHR13451">
    <property type="entry name" value="CLASS II CROSSOVER JUNCTION ENDONUCLEASE MUS81"/>
    <property type="match status" value="1"/>
</dbReference>
<dbReference type="GO" id="GO:0005634">
    <property type="term" value="C:nucleus"/>
    <property type="evidence" value="ECO:0007669"/>
    <property type="project" value="TreeGrafter"/>
</dbReference>
<comment type="similarity">
    <text evidence="2">Belongs to the XPF family.</text>
</comment>
<protein>
    <recommendedName>
        <fullName evidence="11">ERCC4 domain-containing protein</fullName>
    </recommendedName>
</protein>
<dbReference type="PANTHER" id="PTHR13451:SF0">
    <property type="entry name" value="CROSSOVER JUNCTION ENDONUCLEASE MUS81"/>
    <property type="match status" value="1"/>
</dbReference>
<dbReference type="GO" id="GO:0048257">
    <property type="term" value="F:3'-flap endonuclease activity"/>
    <property type="evidence" value="ECO:0007669"/>
    <property type="project" value="TreeGrafter"/>
</dbReference>
<dbReference type="InterPro" id="IPR033309">
    <property type="entry name" value="Mus81"/>
</dbReference>
<reference evidence="12" key="1">
    <citation type="journal article" date="2020" name="Nature">
        <title>Giant virus diversity and host interactions through global metagenomics.</title>
        <authorList>
            <person name="Schulz F."/>
            <person name="Roux S."/>
            <person name="Paez-Espino D."/>
            <person name="Jungbluth S."/>
            <person name="Walsh D.A."/>
            <person name="Denef V.J."/>
            <person name="McMahon K.D."/>
            <person name="Konstantinidis K.T."/>
            <person name="Eloe-Fadrosh E.A."/>
            <person name="Kyrpides N.C."/>
            <person name="Woyke T."/>
        </authorList>
    </citation>
    <scope>NUCLEOTIDE SEQUENCE</scope>
    <source>
        <strain evidence="12">GVMAG-M-3300023174-68</strain>
    </source>
</reference>
<dbReference type="EMBL" id="MN739680">
    <property type="protein sequence ID" value="QHT20665.1"/>
    <property type="molecule type" value="Genomic_DNA"/>
</dbReference>
<dbReference type="SMART" id="SM00891">
    <property type="entry name" value="ERCC4"/>
    <property type="match status" value="1"/>
</dbReference>
<evidence type="ECO:0000256" key="7">
    <source>
        <dbReference type="ARBA" id="ARBA00022801"/>
    </source>
</evidence>